<gene>
    <name evidence="2" type="ORF">EZ428_18470</name>
</gene>
<dbReference type="GO" id="GO:0016788">
    <property type="term" value="F:hydrolase activity, acting on ester bonds"/>
    <property type="evidence" value="ECO:0007669"/>
    <property type="project" value="UniProtKB-ARBA"/>
</dbReference>
<feature type="domain" description="SGNH hydrolase-type esterase" evidence="1">
    <location>
        <begin position="11"/>
        <end position="193"/>
    </location>
</feature>
<dbReference type="Proteomes" id="UP000292884">
    <property type="component" value="Unassembled WGS sequence"/>
</dbReference>
<evidence type="ECO:0000259" key="1">
    <source>
        <dbReference type="Pfam" id="PF13472"/>
    </source>
</evidence>
<protein>
    <submittedName>
        <fullName evidence="2">G-D-S-L family lipolytic protein</fullName>
    </submittedName>
</protein>
<comment type="caution">
    <text evidence="2">The sequence shown here is derived from an EMBL/GenBank/DDBJ whole genome shotgun (WGS) entry which is preliminary data.</text>
</comment>
<dbReference type="InterPro" id="IPR036514">
    <property type="entry name" value="SGNH_hydro_sf"/>
</dbReference>
<organism evidence="2 3">
    <name type="scientific">Pedobacter frigiditerrae</name>
    <dbReference type="NCBI Taxonomy" id="2530452"/>
    <lineage>
        <taxon>Bacteria</taxon>
        <taxon>Pseudomonadati</taxon>
        <taxon>Bacteroidota</taxon>
        <taxon>Sphingobacteriia</taxon>
        <taxon>Sphingobacteriales</taxon>
        <taxon>Sphingobacteriaceae</taxon>
        <taxon>Pedobacter</taxon>
    </lineage>
</organism>
<proteinExistence type="predicted"/>
<dbReference type="InterPro" id="IPR051532">
    <property type="entry name" value="Ester_Hydrolysis_Enzymes"/>
</dbReference>
<sequence>MTLLKPKKVIFFGDSITWHGPDEDGFITLMKNRLKTEGKIDQFELIGAGVSGNKIYDLFFRFQKDILDKQPDVVVIYIGINDVWHKSQSGTGTDANRYLNFYSAMVKILKDRGIEVVLCTPSVIGEKKDFTNPQDGDLNAYGQIVREIALKYNCNLVDLRKEMIKYLQVNNPDNAEKGILTRDRVHMNATGNKFIADQMYPVLFAKQR</sequence>
<reference evidence="2 3" key="1">
    <citation type="submission" date="2019-02" db="EMBL/GenBank/DDBJ databases">
        <title>Pedobacter sp. RP-1-13 sp. nov., isolated from Arctic soil.</title>
        <authorList>
            <person name="Dahal R.H."/>
        </authorList>
    </citation>
    <scope>NUCLEOTIDE SEQUENCE [LARGE SCALE GENOMIC DNA]</scope>
    <source>
        <strain evidence="2 3">RP-1-13</strain>
    </source>
</reference>
<dbReference type="EMBL" id="SJSK01000005">
    <property type="protein sequence ID" value="TCC88800.1"/>
    <property type="molecule type" value="Genomic_DNA"/>
</dbReference>
<dbReference type="SUPFAM" id="SSF52266">
    <property type="entry name" value="SGNH hydrolase"/>
    <property type="match status" value="1"/>
</dbReference>
<dbReference type="InterPro" id="IPR013830">
    <property type="entry name" value="SGNH_hydro"/>
</dbReference>
<keyword evidence="3" id="KW-1185">Reference proteome</keyword>
<dbReference type="PANTHER" id="PTHR30383">
    <property type="entry name" value="THIOESTERASE 1/PROTEASE 1/LYSOPHOSPHOLIPASE L1"/>
    <property type="match status" value="1"/>
</dbReference>
<dbReference type="Pfam" id="PF13472">
    <property type="entry name" value="Lipase_GDSL_2"/>
    <property type="match status" value="1"/>
</dbReference>
<dbReference type="AlphaFoldDB" id="A0A4R0MPP4"/>
<dbReference type="OrthoDB" id="9794725at2"/>
<evidence type="ECO:0000313" key="2">
    <source>
        <dbReference type="EMBL" id="TCC88800.1"/>
    </source>
</evidence>
<name>A0A4R0MPP4_9SPHI</name>
<accession>A0A4R0MPP4</accession>
<dbReference type="Gene3D" id="3.40.50.1110">
    <property type="entry name" value="SGNH hydrolase"/>
    <property type="match status" value="1"/>
</dbReference>
<evidence type="ECO:0000313" key="3">
    <source>
        <dbReference type="Proteomes" id="UP000292884"/>
    </source>
</evidence>